<accession>A0A9X8UJI0</accession>
<name>A0A9X8UJI0_9FIRM</name>
<evidence type="ECO:0000313" key="3">
    <source>
        <dbReference type="Proteomes" id="UP000294682"/>
    </source>
</evidence>
<dbReference type="Proteomes" id="UP000294682">
    <property type="component" value="Unassembled WGS sequence"/>
</dbReference>
<protein>
    <submittedName>
        <fullName evidence="2">Diguanylate cyclase (GGDEF)-like protein</fullName>
    </submittedName>
</protein>
<dbReference type="InterPro" id="IPR052155">
    <property type="entry name" value="Biofilm_reg_signaling"/>
</dbReference>
<dbReference type="CDD" id="cd01949">
    <property type="entry name" value="GGDEF"/>
    <property type="match status" value="1"/>
</dbReference>
<comment type="caution">
    <text evidence="2">The sequence shown here is derived from an EMBL/GenBank/DDBJ whole genome shotgun (WGS) entry which is preliminary data.</text>
</comment>
<dbReference type="SMART" id="SM00267">
    <property type="entry name" value="GGDEF"/>
    <property type="match status" value="1"/>
</dbReference>
<dbReference type="InterPro" id="IPR029787">
    <property type="entry name" value="Nucleotide_cyclase"/>
</dbReference>
<proteinExistence type="predicted"/>
<evidence type="ECO:0000259" key="1">
    <source>
        <dbReference type="PROSITE" id="PS50887"/>
    </source>
</evidence>
<dbReference type="EMBL" id="SLUK01000005">
    <property type="protein sequence ID" value="TCL43527.1"/>
    <property type="molecule type" value="Genomic_DNA"/>
</dbReference>
<dbReference type="NCBIfam" id="TIGR00254">
    <property type="entry name" value="GGDEF"/>
    <property type="match status" value="1"/>
</dbReference>
<dbReference type="PROSITE" id="PS50887">
    <property type="entry name" value="GGDEF"/>
    <property type="match status" value="1"/>
</dbReference>
<sequence length="435" mass="48409">MENREVILFAPQEAQRFLTRFGRDFELAGANDVPALLRRASAVSPRLSLILLALPGEESLAALEALGREEALRRVPVVVFLPDGALEERALRLGAYEVLLGCQSAAAMELRLARALAHSPCEAKARALQEQVRLGEERYRLIMEKSDGVIFEWDIGRDRVHFSEVWEQRFGHPAQMEHFLGGFDAQSFLEPQDAPIFRALLERVRAGAPYSEATVRVRKGEGSLWMRAGLTGLREESLHSAVGILIDVDREMREAQRQRRRAERDGLTGLYNKTTAEAMIRDYLDGEGKGRLHALMVLDFDNFKAVNDSYGHRYGDRLLVEVTRRISGFFRASDIIGRAGGDEFIILMKDLPGRVPVEERARELCGAFLQTSPGGQVSGSVGIALSTPQGGGYEALYEQADLALYEAKRQGKGTFCFYSGGLRREGAPSPKSDRR</sequence>
<dbReference type="InterPro" id="IPR011006">
    <property type="entry name" value="CheY-like_superfamily"/>
</dbReference>
<feature type="domain" description="GGDEF" evidence="1">
    <location>
        <begin position="291"/>
        <end position="420"/>
    </location>
</feature>
<dbReference type="RefSeq" id="WP_165873147.1">
    <property type="nucleotide sequence ID" value="NZ_SLUK01000005.1"/>
</dbReference>
<dbReference type="Pfam" id="PF00990">
    <property type="entry name" value="GGDEF"/>
    <property type="match status" value="1"/>
</dbReference>
<reference evidence="2 3" key="1">
    <citation type="submission" date="2019-03" db="EMBL/GenBank/DDBJ databases">
        <title>Genomic Encyclopedia of Type Strains, Phase IV (KMG-IV): sequencing the most valuable type-strain genomes for metagenomic binning, comparative biology and taxonomic classification.</title>
        <authorList>
            <person name="Goeker M."/>
        </authorList>
    </citation>
    <scope>NUCLEOTIDE SEQUENCE [LARGE SCALE GENOMIC DNA]</scope>
    <source>
        <strain evidence="2 3">DSM 100433</strain>
    </source>
</reference>
<dbReference type="Gene3D" id="3.30.450.20">
    <property type="entry name" value="PAS domain"/>
    <property type="match status" value="1"/>
</dbReference>
<dbReference type="SUPFAM" id="SSF52172">
    <property type="entry name" value="CheY-like"/>
    <property type="match status" value="1"/>
</dbReference>
<dbReference type="SUPFAM" id="SSF55785">
    <property type="entry name" value="PYP-like sensor domain (PAS domain)"/>
    <property type="match status" value="1"/>
</dbReference>
<evidence type="ECO:0000313" key="2">
    <source>
        <dbReference type="EMBL" id="TCL43527.1"/>
    </source>
</evidence>
<organism evidence="2 3">
    <name type="scientific">Harryflintia acetispora</name>
    <dbReference type="NCBI Taxonomy" id="1849041"/>
    <lineage>
        <taxon>Bacteria</taxon>
        <taxon>Bacillati</taxon>
        <taxon>Bacillota</taxon>
        <taxon>Clostridia</taxon>
        <taxon>Eubacteriales</taxon>
        <taxon>Oscillospiraceae</taxon>
        <taxon>Harryflintia</taxon>
    </lineage>
</organism>
<dbReference type="Gene3D" id="3.30.70.270">
    <property type="match status" value="1"/>
</dbReference>
<dbReference type="SUPFAM" id="SSF55073">
    <property type="entry name" value="Nucleotide cyclase"/>
    <property type="match status" value="1"/>
</dbReference>
<dbReference type="InterPro" id="IPR035965">
    <property type="entry name" value="PAS-like_dom_sf"/>
</dbReference>
<dbReference type="InterPro" id="IPR043128">
    <property type="entry name" value="Rev_trsase/Diguanyl_cyclase"/>
</dbReference>
<dbReference type="PANTHER" id="PTHR44757">
    <property type="entry name" value="DIGUANYLATE CYCLASE DGCP"/>
    <property type="match status" value="1"/>
</dbReference>
<gene>
    <name evidence="2" type="ORF">EDD78_105160</name>
</gene>
<keyword evidence="3" id="KW-1185">Reference proteome</keyword>
<dbReference type="InterPro" id="IPR000160">
    <property type="entry name" value="GGDEF_dom"/>
</dbReference>
<dbReference type="PANTHER" id="PTHR44757:SF2">
    <property type="entry name" value="BIOFILM ARCHITECTURE MAINTENANCE PROTEIN MBAA"/>
    <property type="match status" value="1"/>
</dbReference>
<dbReference type="AlphaFoldDB" id="A0A9X8UJI0"/>